<feature type="domain" description="OmpR/PhoB-type" evidence="7">
    <location>
        <begin position="145"/>
        <end position="242"/>
    </location>
</feature>
<dbReference type="PANTHER" id="PTHR48111">
    <property type="entry name" value="REGULATOR OF RPOS"/>
    <property type="match status" value="1"/>
</dbReference>
<evidence type="ECO:0000259" key="7">
    <source>
        <dbReference type="PROSITE" id="PS51755"/>
    </source>
</evidence>
<protein>
    <submittedName>
        <fullName evidence="8">DNA-binding response OmpR family regulator</fullName>
    </submittedName>
</protein>
<dbReference type="RefSeq" id="WP_110472996.1">
    <property type="nucleotide sequence ID" value="NZ_QJSP01000032.1"/>
</dbReference>
<evidence type="ECO:0000313" key="9">
    <source>
        <dbReference type="Proteomes" id="UP000247591"/>
    </source>
</evidence>
<dbReference type="EMBL" id="QJSP01000032">
    <property type="protein sequence ID" value="PYE11735.1"/>
    <property type="molecule type" value="Genomic_DNA"/>
</dbReference>
<keyword evidence="3" id="KW-0805">Transcription regulation</keyword>
<evidence type="ECO:0000256" key="3">
    <source>
        <dbReference type="ARBA" id="ARBA00023015"/>
    </source>
</evidence>
<accession>A0A318RF61</accession>
<dbReference type="AlphaFoldDB" id="A0A318RF61"/>
<keyword evidence="1" id="KW-0597">Phosphoprotein</keyword>
<comment type="caution">
    <text evidence="8">The sequence shown here is derived from an EMBL/GenBank/DDBJ whole genome shotgun (WGS) entry which is preliminary data.</text>
</comment>
<dbReference type="GO" id="GO:0032993">
    <property type="term" value="C:protein-DNA complex"/>
    <property type="evidence" value="ECO:0007669"/>
    <property type="project" value="TreeGrafter"/>
</dbReference>
<keyword evidence="4 6" id="KW-0238">DNA-binding</keyword>
<dbReference type="CDD" id="cd00383">
    <property type="entry name" value="trans_reg_C"/>
    <property type="match status" value="1"/>
</dbReference>
<evidence type="ECO:0000313" key="8">
    <source>
        <dbReference type="EMBL" id="PYE11735.1"/>
    </source>
</evidence>
<evidence type="ECO:0000256" key="1">
    <source>
        <dbReference type="ARBA" id="ARBA00022553"/>
    </source>
</evidence>
<keyword evidence="9" id="KW-1185">Reference proteome</keyword>
<evidence type="ECO:0000256" key="5">
    <source>
        <dbReference type="ARBA" id="ARBA00023163"/>
    </source>
</evidence>
<reference evidence="8 9" key="1">
    <citation type="submission" date="2018-06" db="EMBL/GenBank/DDBJ databases">
        <title>Genomic Encyclopedia of Type Strains, Phase IV (KMG-IV): sequencing the most valuable type-strain genomes for metagenomic binning, comparative biology and taxonomic classification.</title>
        <authorList>
            <person name="Goeker M."/>
        </authorList>
    </citation>
    <scope>NUCLEOTIDE SEQUENCE [LARGE SCALE GENOMIC DNA]</scope>
    <source>
        <strain evidence="8 9">DSM 45521</strain>
    </source>
</reference>
<evidence type="ECO:0000256" key="6">
    <source>
        <dbReference type="PROSITE-ProRule" id="PRU01091"/>
    </source>
</evidence>
<dbReference type="PANTHER" id="PTHR48111:SF1">
    <property type="entry name" value="TWO-COMPONENT RESPONSE REGULATOR ORR33"/>
    <property type="match status" value="1"/>
</dbReference>
<dbReference type="InterPro" id="IPR036388">
    <property type="entry name" value="WH-like_DNA-bd_sf"/>
</dbReference>
<dbReference type="Pfam" id="PF00486">
    <property type="entry name" value="Trans_reg_C"/>
    <property type="match status" value="1"/>
</dbReference>
<dbReference type="Gene3D" id="1.10.10.10">
    <property type="entry name" value="Winged helix-like DNA-binding domain superfamily/Winged helix DNA-binding domain"/>
    <property type="match status" value="1"/>
</dbReference>
<dbReference type="GO" id="GO:0000156">
    <property type="term" value="F:phosphorelay response regulator activity"/>
    <property type="evidence" value="ECO:0007669"/>
    <property type="project" value="TreeGrafter"/>
</dbReference>
<feature type="DNA-binding region" description="OmpR/PhoB-type" evidence="6">
    <location>
        <begin position="145"/>
        <end position="242"/>
    </location>
</feature>
<dbReference type="GO" id="GO:0000976">
    <property type="term" value="F:transcription cis-regulatory region binding"/>
    <property type="evidence" value="ECO:0007669"/>
    <property type="project" value="TreeGrafter"/>
</dbReference>
<dbReference type="PROSITE" id="PS51755">
    <property type="entry name" value="OMPR_PHOB"/>
    <property type="match status" value="1"/>
</dbReference>
<dbReference type="InterPro" id="IPR039420">
    <property type="entry name" value="WalR-like"/>
</dbReference>
<keyword evidence="5" id="KW-0804">Transcription</keyword>
<evidence type="ECO:0000256" key="4">
    <source>
        <dbReference type="ARBA" id="ARBA00023125"/>
    </source>
</evidence>
<dbReference type="InterPro" id="IPR011006">
    <property type="entry name" value="CheY-like_superfamily"/>
</dbReference>
<keyword evidence="2" id="KW-0902">Two-component regulatory system</keyword>
<dbReference type="SMART" id="SM00862">
    <property type="entry name" value="Trans_reg_C"/>
    <property type="match status" value="1"/>
</dbReference>
<sequence>MTMTADASPGRRLVPAWVRANAGSGSVVLLDPDEQPAAAIVDRLRSLGVHVRLCQDPVHAAAILGFEGIAVVVVNASIGAEAMRRFVEIVHGKLDVTVLLAYSPCQLADIGPAVLAGARPLLALPYDPASFVAALKQSATPAPPPPVITVAGLVLDRAGYSASIDNHRIGLSALEFELLLEFASHPDTVITRERFAQRFWPDSADPDGTIMAAVKRLRRKLDAHGIGHAISTVRGVGYQLVSSTLLAPMTG</sequence>
<name>A0A318RF61_WILLI</name>
<dbReference type="InterPro" id="IPR001867">
    <property type="entry name" value="OmpR/PhoB-type_DNA-bd"/>
</dbReference>
<organism evidence="8 9">
    <name type="scientific">Williamsia limnetica</name>
    <dbReference type="NCBI Taxonomy" id="882452"/>
    <lineage>
        <taxon>Bacteria</taxon>
        <taxon>Bacillati</taxon>
        <taxon>Actinomycetota</taxon>
        <taxon>Actinomycetes</taxon>
        <taxon>Mycobacteriales</taxon>
        <taxon>Nocardiaceae</taxon>
        <taxon>Williamsia</taxon>
    </lineage>
</organism>
<dbReference type="SUPFAM" id="SSF52172">
    <property type="entry name" value="CheY-like"/>
    <property type="match status" value="1"/>
</dbReference>
<dbReference type="GO" id="GO:0006355">
    <property type="term" value="P:regulation of DNA-templated transcription"/>
    <property type="evidence" value="ECO:0007669"/>
    <property type="project" value="InterPro"/>
</dbReference>
<proteinExistence type="predicted"/>
<dbReference type="OrthoDB" id="8927943at2"/>
<dbReference type="SUPFAM" id="SSF46894">
    <property type="entry name" value="C-terminal effector domain of the bipartite response regulators"/>
    <property type="match status" value="1"/>
</dbReference>
<gene>
    <name evidence="8" type="ORF">DFR67_13213</name>
</gene>
<dbReference type="Proteomes" id="UP000247591">
    <property type="component" value="Unassembled WGS sequence"/>
</dbReference>
<evidence type="ECO:0000256" key="2">
    <source>
        <dbReference type="ARBA" id="ARBA00023012"/>
    </source>
</evidence>
<dbReference type="InterPro" id="IPR016032">
    <property type="entry name" value="Sig_transdc_resp-reg_C-effctor"/>
</dbReference>
<dbReference type="GO" id="GO:0005829">
    <property type="term" value="C:cytosol"/>
    <property type="evidence" value="ECO:0007669"/>
    <property type="project" value="TreeGrafter"/>
</dbReference>